<reference evidence="1" key="2">
    <citation type="journal article" date="2015" name="Data Brief">
        <title>Shoot transcriptome of the giant reed, Arundo donax.</title>
        <authorList>
            <person name="Barrero R.A."/>
            <person name="Guerrero F.D."/>
            <person name="Moolhuijzen P."/>
            <person name="Goolsby J.A."/>
            <person name="Tidwell J."/>
            <person name="Bellgard S.E."/>
            <person name="Bellgard M.I."/>
        </authorList>
    </citation>
    <scope>NUCLEOTIDE SEQUENCE</scope>
    <source>
        <tissue evidence="1">Shoot tissue taken approximately 20 cm above the soil surface</tissue>
    </source>
</reference>
<dbReference type="AlphaFoldDB" id="A0A0A9EB33"/>
<proteinExistence type="predicted"/>
<name>A0A0A9EB33_ARUDO</name>
<accession>A0A0A9EB33</accession>
<reference evidence="1" key="1">
    <citation type="submission" date="2014-09" db="EMBL/GenBank/DDBJ databases">
        <authorList>
            <person name="Magalhaes I.L.F."/>
            <person name="Oliveira U."/>
            <person name="Santos F.R."/>
            <person name="Vidigal T.H.D.A."/>
            <person name="Brescovit A.D."/>
            <person name="Santos A.J."/>
        </authorList>
    </citation>
    <scope>NUCLEOTIDE SEQUENCE</scope>
    <source>
        <tissue evidence="1">Shoot tissue taken approximately 20 cm above the soil surface</tissue>
    </source>
</reference>
<protein>
    <submittedName>
        <fullName evidence="1">Uncharacterized protein</fullName>
    </submittedName>
</protein>
<sequence length="59" mass="6974">MSGLVPIQLAKECKQKMNYPLQSRLRILRIPPNFGPYMLRPFPVEDFISLFPRLPHHLE</sequence>
<evidence type="ECO:0000313" key="1">
    <source>
        <dbReference type="EMBL" id="JAD97969.1"/>
    </source>
</evidence>
<dbReference type="EMBL" id="GBRH01199926">
    <property type="protein sequence ID" value="JAD97969.1"/>
    <property type="molecule type" value="Transcribed_RNA"/>
</dbReference>
<organism evidence="1">
    <name type="scientific">Arundo donax</name>
    <name type="common">Giant reed</name>
    <name type="synonym">Donax arundinaceus</name>
    <dbReference type="NCBI Taxonomy" id="35708"/>
    <lineage>
        <taxon>Eukaryota</taxon>
        <taxon>Viridiplantae</taxon>
        <taxon>Streptophyta</taxon>
        <taxon>Embryophyta</taxon>
        <taxon>Tracheophyta</taxon>
        <taxon>Spermatophyta</taxon>
        <taxon>Magnoliopsida</taxon>
        <taxon>Liliopsida</taxon>
        <taxon>Poales</taxon>
        <taxon>Poaceae</taxon>
        <taxon>PACMAD clade</taxon>
        <taxon>Arundinoideae</taxon>
        <taxon>Arundineae</taxon>
        <taxon>Arundo</taxon>
    </lineage>
</organism>